<evidence type="ECO:0000256" key="4">
    <source>
        <dbReference type="ARBA" id="ARBA00023163"/>
    </source>
</evidence>
<dbReference type="InterPro" id="IPR005119">
    <property type="entry name" value="LysR_subst-bd"/>
</dbReference>
<protein>
    <submittedName>
        <fullName evidence="7">LysR family transcriptional regulator</fullName>
    </submittedName>
</protein>
<dbReference type="RefSeq" id="WP_217469056.1">
    <property type="nucleotide sequence ID" value="NZ_CABVPY010000006.1"/>
</dbReference>
<accession>A0A6P2IKS4</accession>
<keyword evidence="4" id="KW-0804">Transcription</keyword>
<dbReference type="Gene3D" id="3.40.190.290">
    <property type="match status" value="1"/>
</dbReference>
<organism evidence="7 8">
    <name type="scientific">Burkholderia lata (strain ATCC 17760 / DSM 23089 / LMG 22485 / NCIMB 9086 / R18194 / 383)</name>
    <dbReference type="NCBI Taxonomy" id="482957"/>
    <lineage>
        <taxon>Bacteria</taxon>
        <taxon>Pseudomonadati</taxon>
        <taxon>Pseudomonadota</taxon>
        <taxon>Betaproteobacteria</taxon>
        <taxon>Burkholderiales</taxon>
        <taxon>Burkholderiaceae</taxon>
        <taxon>Burkholderia</taxon>
        <taxon>Burkholderia cepacia complex</taxon>
    </lineage>
</organism>
<dbReference type="SUPFAM" id="SSF46785">
    <property type="entry name" value="Winged helix' DNA-binding domain"/>
    <property type="match status" value="1"/>
</dbReference>
<dbReference type="EMBL" id="CABVPY010000006">
    <property type="protein sequence ID" value="VWB31305.1"/>
    <property type="molecule type" value="Genomic_DNA"/>
</dbReference>
<feature type="domain" description="HTH lysR-type" evidence="6">
    <location>
        <begin position="7"/>
        <end position="64"/>
    </location>
</feature>
<dbReference type="PANTHER" id="PTHR30537:SF5">
    <property type="entry name" value="HTH-TYPE TRANSCRIPTIONAL ACTIVATOR TTDR-RELATED"/>
    <property type="match status" value="1"/>
</dbReference>
<sequence>MPIQPTDRFQGILAFVQAVECGSFSVASRQLGQSPSSVGKAVARLEGRLGVRLFKRTTRRMTLTDEGEAYHEKCLRALAELDQAESALAERHLTPTGRVRIALPVLYGRIRVLPVLNGLAERHAALDLDMLFSNRTVDLVEQNIDLAVRIGRLEDSTSQVARPLGEQALRLCAAPGYLDRYGTPSSRETLGDHHCIALLRGEAEEAWQFSGDANRGKRQPWQARLRLSDVAAVKDAVLAGLGLAQLPGWFVEDDIRAGRLVAVLPDAQPEPLPIHVLWSKTTRMTARLRVTIDALVEHLSPPRAAPDTGPGGPQAPGHG</sequence>
<dbReference type="GO" id="GO:0043565">
    <property type="term" value="F:sequence-specific DNA binding"/>
    <property type="evidence" value="ECO:0007669"/>
    <property type="project" value="TreeGrafter"/>
</dbReference>
<evidence type="ECO:0000256" key="2">
    <source>
        <dbReference type="ARBA" id="ARBA00023015"/>
    </source>
</evidence>
<dbReference type="PANTHER" id="PTHR30537">
    <property type="entry name" value="HTH-TYPE TRANSCRIPTIONAL REGULATOR"/>
    <property type="match status" value="1"/>
</dbReference>
<dbReference type="InterPro" id="IPR058163">
    <property type="entry name" value="LysR-type_TF_proteobact-type"/>
</dbReference>
<dbReference type="Gene3D" id="1.10.10.10">
    <property type="entry name" value="Winged helix-like DNA-binding domain superfamily/Winged helix DNA-binding domain"/>
    <property type="match status" value="1"/>
</dbReference>
<evidence type="ECO:0000256" key="3">
    <source>
        <dbReference type="ARBA" id="ARBA00023125"/>
    </source>
</evidence>
<dbReference type="PROSITE" id="PS50931">
    <property type="entry name" value="HTH_LYSR"/>
    <property type="match status" value="1"/>
</dbReference>
<evidence type="ECO:0000259" key="6">
    <source>
        <dbReference type="PROSITE" id="PS50931"/>
    </source>
</evidence>
<keyword evidence="3" id="KW-0238">DNA-binding</keyword>
<comment type="similarity">
    <text evidence="1">Belongs to the LysR transcriptional regulatory family.</text>
</comment>
<feature type="region of interest" description="Disordered" evidence="5">
    <location>
        <begin position="299"/>
        <end position="319"/>
    </location>
</feature>
<dbReference type="Proteomes" id="UP000494170">
    <property type="component" value="Unassembled WGS sequence"/>
</dbReference>
<name>A0A6P2IKS4_BURL3</name>
<dbReference type="Pfam" id="PF00126">
    <property type="entry name" value="HTH_1"/>
    <property type="match status" value="1"/>
</dbReference>
<dbReference type="InterPro" id="IPR036388">
    <property type="entry name" value="WH-like_DNA-bd_sf"/>
</dbReference>
<dbReference type="SUPFAM" id="SSF53850">
    <property type="entry name" value="Periplasmic binding protein-like II"/>
    <property type="match status" value="1"/>
</dbReference>
<dbReference type="InterPro" id="IPR000847">
    <property type="entry name" value="LysR_HTH_N"/>
</dbReference>
<feature type="compositionally biased region" description="Gly residues" evidence="5">
    <location>
        <begin position="309"/>
        <end position="319"/>
    </location>
</feature>
<evidence type="ECO:0000313" key="8">
    <source>
        <dbReference type="Proteomes" id="UP000494170"/>
    </source>
</evidence>
<reference evidence="7 8" key="1">
    <citation type="submission" date="2019-09" db="EMBL/GenBank/DDBJ databases">
        <authorList>
            <person name="Depoorter E."/>
        </authorList>
    </citation>
    <scope>NUCLEOTIDE SEQUENCE [LARGE SCALE GENOMIC DNA]</scope>
    <source>
        <strain evidence="7">LMG 6863</strain>
    </source>
</reference>
<dbReference type="GO" id="GO:0006351">
    <property type="term" value="P:DNA-templated transcription"/>
    <property type="evidence" value="ECO:0007669"/>
    <property type="project" value="TreeGrafter"/>
</dbReference>
<dbReference type="InterPro" id="IPR036390">
    <property type="entry name" value="WH_DNA-bd_sf"/>
</dbReference>
<proteinExistence type="inferred from homology"/>
<dbReference type="Pfam" id="PF03466">
    <property type="entry name" value="LysR_substrate"/>
    <property type="match status" value="1"/>
</dbReference>
<evidence type="ECO:0000256" key="1">
    <source>
        <dbReference type="ARBA" id="ARBA00009437"/>
    </source>
</evidence>
<keyword evidence="2" id="KW-0805">Transcription regulation</keyword>
<evidence type="ECO:0000313" key="7">
    <source>
        <dbReference type="EMBL" id="VWB31305.1"/>
    </source>
</evidence>
<gene>
    <name evidence="7" type="ORF">BLA6863_01342</name>
</gene>
<dbReference type="FunFam" id="1.10.10.10:FF:000001">
    <property type="entry name" value="LysR family transcriptional regulator"/>
    <property type="match status" value="1"/>
</dbReference>
<dbReference type="AlphaFoldDB" id="A0A6P2IKS4"/>
<evidence type="ECO:0000256" key="5">
    <source>
        <dbReference type="SAM" id="MobiDB-lite"/>
    </source>
</evidence>
<dbReference type="GO" id="GO:0003700">
    <property type="term" value="F:DNA-binding transcription factor activity"/>
    <property type="evidence" value="ECO:0007669"/>
    <property type="project" value="InterPro"/>
</dbReference>